<feature type="coiled-coil region" evidence="1">
    <location>
        <begin position="155"/>
        <end position="196"/>
    </location>
</feature>
<evidence type="ECO:0000313" key="3">
    <source>
        <dbReference type="Proteomes" id="UP000019132"/>
    </source>
</evidence>
<dbReference type="EMBL" id="GL376588">
    <property type="status" value="NOT_ANNOTATED_CDS"/>
    <property type="molecule type" value="Genomic_DNA"/>
</dbReference>
<sequence>MIAAQDAMRQAVMAAITDFQTKWAQEVNLERMKTTVAHANDIAMLQNKIEEFKEFVVRTDERQSHQDTILGRYSAFTVKRAQKITQIWSSPQSVLVCFLAWKSRWETKKAYAQANRRAARHLWMRCEKTHFEAWKSVTMQSQFVHRVQHLQAEHEHRLIETVNEYQLQIQQLQQQMEEAMRLVAVSEKRQHQLEENVRQVFLRDIKS</sequence>
<organism evidence="2 3">
    <name type="scientific">Globisporangium ultimum (strain ATCC 200006 / CBS 805.95 / DAOM BR144)</name>
    <name type="common">Pythium ultimum</name>
    <dbReference type="NCBI Taxonomy" id="431595"/>
    <lineage>
        <taxon>Eukaryota</taxon>
        <taxon>Sar</taxon>
        <taxon>Stramenopiles</taxon>
        <taxon>Oomycota</taxon>
        <taxon>Peronosporomycetes</taxon>
        <taxon>Pythiales</taxon>
        <taxon>Pythiaceae</taxon>
        <taxon>Globisporangium</taxon>
    </lineage>
</organism>
<dbReference type="eggNOG" id="ENOG502T2UW">
    <property type="taxonomic scope" value="Eukaryota"/>
</dbReference>
<name>K3X612_GLOUD</name>
<keyword evidence="1" id="KW-0175">Coiled coil</keyword>
<evidence type="ECO:0000256" key="1">
    <source>
        <dbReference type="SAM" id="Coils"/>
    </source>
</evidence>
<dbReference type="HOGENOM" id="CLU_1328693_0_0_1"/>
<reference evidence="3" key="2">
    <citation type="submission" date="2010-04" db="EMBL/GenBank/DDBJ databases">
        <authorList>
            <person name="Buell R."/>
            <person name="Hamilton J."/>
            <person name="Hostetler J."/>
        </authorList>
    </citation>
    <scope>NUCLEOTIDE SEQUENCE [LARGE SCALE GENOMIC DNA]</scope>
    <source>
        <strain evidence="3">DAOM:BR144</strain>
    </source>
</reference>
<dbReference type="AlphaFoldDB" id="K3X612"/>
<evidence type="ECO:0000313" key="2">
    <source>
        <dbReference type="EnsemblProtists" id="PYU1_T012661"/>
    </source>
</evidence>
<dbReference type="InParanoid" id="K3X612"/>
<keyword evidence="3" id="KW-1185">Reference proteome</keyword>
<protein>
    <recommendedName>
        <fullName evidence="4">Protein of centriole 5</fullName>
    </recommendedName>
</protein>
<dbReference type="EnsemblProtists" id="PYU1_T012661">
    <property type="protein sequence ID" value="PYU1_T012661"/>
    <property type="gene ID" value="PYU1_G012635"/>
</dbReference>
<evidence type="ECO:0008006" key="4">
    <source>
        <dbReference type="Google" id="ProtNLM"/>
    </source>
</evidence>
<accession>K3X612</accession>
<dbReference type="Proteomes" id="UP000019132">
    <property type="component" value="Unassembled WGS sequence"/>
</dbReference>
<reference evidence="2" key="3">
    <citation type="submission" date="2015-02" db="UniProtKB">
        <authorList>
            <consortium name="EnsemblProtists"/>
        </authorList>
    </citation>
    <scope>IDENTIFICATION</scope>
    <source>
        <strain evidence="2">DAOM BR144</strain>
    </source>
</reference>
<proteinExistence type="predicted"/>
<dbReference type="VEuPathDB" id="FungiDB:PYU1_G012635"/>
<reference evidence="3" key="1">
    <citation type="journal article" date="2010" name="Genome Biol.">
        <title>Genome sequence of the necrotrophic plant pathogen Pythium ultimum reveals original pathogenicity mechanisms and effector repertoire.</title>
        <authorList>
            <person name="Levesque C.A."/>
            <person name="Brouwer H."/>
            <person name="Cano L."/>
            <person name="Hamilton J.P."/>
            <person name="Holt C."/>
            <person name="Huitema E."/>
            <person name="Raffaele S."/>
            <person name="Robideau G.P."/>
            <person name="Thines M."/>
            <person name="Win J."/>
            <person name="Zerillo M.M."/>
            <person name="Beakes G.W."/>
            <person name="Boore J.L."/>
            <person name="Busam D."/>
            <person name="Dumas B."/>
            <person name="Ferriera S."/>
            <person name="Fuerstenberg S.I."/>
            <person name="Gachon C.M."/>
            <person name="Gaulin E."/>
            <person name="Govers F."/>
            <person name="Grenville-Briggs L."/>
            <person name="Horner N."/>
            <person name="Hostetler J."/>
            <person name="Jiang R.H."/>
            <person name="Johnson J."/>
            <person name="Krajaejun T."/>
            <person name="Lin H."/>
            <person name="Meijer H.J."/>
            <person name="Moore B."/>
            <person name="Morris P."/>
            <person name="Phuntmart V."/>
            <person name="Puiu D."/>
            <person name="Shetty J."/>
            <person name="Stajich J.E."/>
            <person name="Tripathy S."/>
            <person name="Wawra S."/>
            <person name="van West P."/>
            <person name="Whitty B.R."/>
            <person name="Coutinho P.M."/>
            <person name="Henrissat B."/>
            <person name="Martin F."/>
            <person name="Thomas P.D."/>
            <person name="Tyler B.M."/>
            <person name="De Vries R.P."/>
            <person name="Kamoun S."/>
            <person name="Yandell M."/>
            <person name="Tisserat N."/>
            <person name="Buell C.R."/>
        </authorList>
    </citation>
    <scope>NUCLEOTIDE SEQUENCE</scope>
    <source>
        <strain evidence="3">DAOM:BR144</strain>
    </source>
</reference>